<gene>
    <name evidence="1" type="ORF">N7537_008046</name>
</gene>
<keyword evidence="2" id="KW-1185">Reference proteome</keyword>
<name>A0AAD6GZ71_9EURO</name>
<dbReference type="GeneID" id="81589343"/>
<comment type="caution">
    <text evidence="1">The sequence shown here is derived from an EMBL/GenBank/DDBJ whole genome shotgun (WGS) entry which is preliminary data.</text>
</comment>
<organism evidence="1 2">
    <name type="scientific">Penicillium hordei</name>
    <dbReference type="NCBI Taxonomy" id="40994"/>
    <lineage>
        <taxon>Eukaryota</taxon>
        <taxon>Fungi</taxon>
        <taxon>Dikarya</taxon>
        <taxon>Ascomycota</taxon>
        <taxon>Pezizomycotina</taxon>
        <taxon>Eurotiomycetes</taxon>
        <taxon>Eurotiomycetidae</taxon>
        <taxon>Eurotiales</taxon>
        <taxon>Aspergillaceae</taxon>
        <taxon>Penicillium</taxon>
    </lineage>
</organism>
<reference evidence="1" key="2">
    <citation type="submission" date="2023-01" db="EMBL/GenBank/DDBJ databases">
        <authorList>
            <person name="Petersen C."/>
        </authorList>
    </citation>
    <scope>NUCLEOTIDE SEQUENCE</scope>
    <source>
        <strain evidence="1">IBT 12815</strain>
    </source>
</reference>
<evidence type="ECO:0000313" key="1">
    <source>
        <dbReference type="EMBL" id="KAJ5597962.1"/>
    </source>
</evidence>
<proteinExistence type="predicted"/>
<accession>A0AAD6GZ71</accession>
<dbReference type="Proteomes" id="UP001213799">
    <property type="component" value="Unassembled WGS sequence"/>
</dbReference>
<reference evidence="1" key="1">
    <citation type="journal article" date="2023" name="IMA Fungus">
        <title>Comparative genomic study of the Penicillium genus elucidates a diverse pangenome and 15 lateral gene transfer events.</title>
        <authorList>
            <person name="Petersen C."/>
            <person name="Sorensen T."/>
            <person name="Nielsen M.R."/>
            <person name="Sondergaard T.E."/>
            <person name="Sorensen J.L."/>
            <person name="Fitzpatrick D.A."/>
            <person name="Frisvad J.C."/>
            <person name="Nielsen K.L."/>
        </authorList>
    </citation>
    <scope>NUCLEOTIDE SEQUENCE</scope>
    <source>
        <strain evidence="1">IBT 12815</strain>
    </source>
</reference>
<dbReference type="RefSeq" id="XP_056751177.1">
    <property type="nucleotide sequence ID" value="XM_056899101.1"/>
</dbReference>
<evidence type="ECO:0000313" key="2">
    <source>
        <dbReference type="Proteomes" id="UP001213799"/>
    </source>
</evidence>
<dbReference type="EMBL" id="JAQJAE010000004">
    <property type="protein sequence ID" value="KAJ5597962.1"/>
    <property type="molecule type" value="Genomic_DNA"/>
</dbReference>
<dbReference type="AlphaFoldDB" id="A0AAD6GZ71"/>
<sequence length="92" mass="10555">MQRERRILIASPHKQVNVRVPGRKLVLAGPVKRRVVATTLRFLPFALNSRPFQSKIGYNSYLGCLKVLYHTAFLHVPTQMSPLYQDAPRVKI</sequence>
<protein>
    <submittedName>
        <fullName evidence="1">Uncharacterized protein</fullName>
    </submittedName>
</protein>